<evidence type="ECO:0000256" key="4">
    <source>
        <dbReference type="ARBA" id="ARBA00011648"/>
    </source>
</evidence>
<keyword evidence="12 15" id="KW-0496">Mitochondrion</keyword>
<comment type="function">
    <text evidence="1">This is one of the chains of the nonenzymatic component (CF(0) subunit) of the mitochondrial ATPase complex.</text>
</comment>
<evidence type="ECO:0000256" key="9">
    <source>
        <dbReference type="ARBA" id="ARBA00022781"/>
    </source>
</evidence>
<dbReference type="GO" id="GO:0045259">
    <property type="term" value="C:proton-transporting ATP synthase complex"/>
    <property type="evidence" value="ECO:0007669"/>
    <property type="project" value="UniProtKB-KW"/>
</dbReference>
<keyword evidence="10" id="KW-1133">Transmembrane helix</keyword>
<evidence type="ECO:0000256" key="12">
    <source>
        <dbReference type="ARBA" id="ARBA00023128"/>
    </source>
</evidence>
<evidence type="ECO:0000256" key="10">
    <source>
        <dbReference type="ARBA" id="ARBA00022989"/>
    </source>
</evidence>
<evidence type="ECO:0000256" key="13">
    <source>
        <dbReference type="ARBA" id="ARBA00023136"/>
    </source>
</evidence>
<gene>
    <name evidence="15" type="primary">atp4</name>
</gene>
<dbReference type="GO" id="GO:0015078">
    <property type="term" value="F:proton transmembrane transporter activity"/>
    <property type="evidence" value="ECO:0007669"/>
    <property type="project" value="InterPro"/>
</dbReference>
<evidence type="ECO:0000256" key="3">
    <source>
        <dbReference type="ARBA" id="ARBA00009281"/>
    </source>
</evidence>
<evidence type="ECO:0000256" key="1">
    <source>
        <dbReference type="ARBA" id="ARBA00003096"/>
    </source>
</evidence>
<evidence type="ECO:0000256" key="8">
    <source>
        <dbReference type="ARBA" id="ARBA00022692"/>
    </source>
</evidence>
<dbReference type="Pfam" id="PF05405">
    <property type="entry name" value="Mt_ATP-synt_B"/>
    <property type="match status" value="1"/>
</dbReference>
<comment type="subcellular location">
    <subcellularLocation>
        <location evidence="2">Mitochondrion membrane</location>
        <topology evidence="2">Single-pass membrane protein</topology>
    </subcellularLocation>
</comment>
<evidence type="ECO:0000256" key="2">
    <source>
        <dbReference type="ARBA" id="ARBA00004304"/>
    </source>
</evidence>
<accession>A0A0N7AKE3</accession>
<dbReference type="AlphaFoldDB" id="A0A0N7AKE3"/>
<organism evidence="15">
    <name type="scientific">Pinus strobus</name>
    <name type="common">Eastern white pine</name>
    <dbReference type="NCBI Taxonomy" id="3348"/>
    <lineage>
        <taxon>Eukaryota</taxon>
        <taxon>Viridiplantae</taxon>
        <taxon>Streptophyta</taxon>
        <taxon>Embryophyta</taxon>
        <taxon>Tracheophyta</taxon>
        <taxon>Spermatophyta</taxon>
        <taxon>Pinopsida</taxon>
        <taxon>Pinidae</taxon>
        <taxon>Conifers I</taxon>
        <taxon>Pinales</taxon>
        <taxon>Pinaceae</taxon>
        <taxon>Pinus</taxon>
        <taxon>Pinus subgen. Strobus</taxon>
    </lineage>
</organism>
<name>A0A0N7AKE3_PINST</name>
<evidence type="ECO:0000256" key="14">
    <source>
        <dbReference type="ARBA" id="ARBA00023310"/>
    </source>
</evidence>
<dbReference type="InterPro" id="IPR044988">
    <property type="entry name" value="MI25_plants"/>
</dbReference>
<evidence type="ECO:0000313" key="15">
    <source>
        <dbReference type="EMBL" id="AJP33523.1"/>
    </source>
</evidence>
<evidence type="ECO:0000256" key="5">
    <source>
        <dbReference type="ARBA" id="ARBA00017388"/>
    </source>
</evidence>
<evidence type="ECO:0000256" key="11">
    <source>
        <dbReference type="ARBA" id="ARBA00023065"/>
    </source>
</evidence>
<proteinExistence type="inferred from homology"/>
<dbReference type="EMBL" id="KM672408">
    <property type="protein sequence ID" value="AJP33523.1"/>
    <property type="molecule type" value="Genomic_DNA"/>
</dbReference>
<evidence type="ECO:0000256" key="7">
    <source>
        <dbReference type="ARBA" id="ARBA00022547"/>
    </source>
</evidence>
<evidence type="ECO:0000256" key="6">
    <source>
        <dbReference type="ARBA" id="ARBA00022448"/>
    </source>
</evidence>
<protein>
    <recommendedName>
        <fullName evidence="5">ATP synthase protein MI25</fullName>
    </recommendedName>
</protein>
<keyword evidence="11" id="KW-0406">Ion transport</keyword>
<dbReference type="InterPro" id="IPR008688">
    <property type="entry name" value="ATP_synth_Bsub_B/MI25"/>
</dbReference>
<keyword evidence="13" id="KW-0472">Membrane</keyword>
<comment type="subunit">
    <text evidence="4">F-type ATPases have 2 components, CF(1) - the catalytic core - and CF(0) - the membrane proton channel. CF(1) has five subunits: alpha(3), beta(3), gamma(1), delta(1), epsilon(1). CF(0) has three main subunits: a, b and c.</text>
</comment>
<dbReference type="PANTHER" id="PTHR37774">
    <property type="entry name" value="ATP SYNTHASE PROTEIN MI25-RELATED"/>
    <property type="match status" value="1"/>
</dbReference>
<geneLocation type="mitochondrion" evidence="15"/>
<keyword evidence="9" id="KW-0375">Hydrogen ion transport</keyword>
<comment type="similarity">
    <text evidence="3">Belongs to the ATPase protein MI25 family.</text>
</comment>
<keyword evidence="7" id="KW-0138">CF(0)</keyword>
<keyword evidence="8" id="KW-0812">Transmembrane</keyword>
<dbReference type="PANTHER" id="PTHR37774:SF4">
    <property type="entry name" value="ATP SYNTHASE PROTEIN MI25"/>
    <property type="match status" value="1"/>
</dbReference>
<keyword evidence="14" id="KW-0066">ATP synthesis</keyword>
<reference evidence="15" key="1">
    <citation type="submission" date="2014-09" db="EMBL/GenBank/DDBJ databases">
        <title>Complete mitochondrial genome of Ginkgo biloba and comparative analysis of mitogenomic diversity in gymnosperms.</title>
        <authorList>
            <person name="Guo W."/>
            <person name="Fan W."/>
            <person name="Mower J.P."/>
        </authorList>
    </citation>
    <scope>NUCLEOTIDE SEQUENCE</scope>
</reference>
<sequence length="212" mass="23945">MILSSTNTKEGNMPFAAIPFIRVLSSKGISICNEETIVARRSIGFLIFSQRSSGNTSKAIFDERIGAIQRELQQFPNPNEVVSPESNEQQQLLRISLRSITPEIVESLPNEMARCAPKCERTVQAVSCRNLNVESATPPNAISSRRIRLRDDIVTGFHFSVSDQFVPCTTDTKKAFLVEPIREGLVVSRWYQEWFLEMEGFLTCPCSRKSKR</sequence>
<dbReference type="GO" id="GO:0015986">
    <property type="term" value="P:proton motive force-driven ATP synthesis"/>
    <property type="evidence" value="ECO:0007669"/>
    <property type="project" value="InterPro"/>
</dbReference>
<keyword evidence="6" id="KW-0813">Transport</keyword>
<dbReference type="GO" id="GO:0031966">
    <property type="term" value="C:mitochondrial membrane"/>
    <property type="evidence" value="ECO:0007669"/>
    <property type="project" value="UniProtKB-SubCell"/>
</dbReference>